<keyword evidence="11" id="KW-1185">Reference proteome</keyword>
<dbReference type="Proteomes" id="UP000681315">
    <property type="component" value="Unassembled WGS sequence"/>
</dbReference>
<reference evidence="10 11" key="1">
    <citation type="submission" date="2021-03" db="EMBL/GenBank/DDBJ databases">
        <title>Gelidibacter sp. nov., isolated from costal sediment.</title>
        <authorList>
            <person name="Lun K.-Y."/>
        </authorList>
    </citation>
    <scope>NUCLEOTIDE SEQUENCE [LARGE SCALE GENOMIC DNA]</scope>
    <source>
        <strain evidence="10 11">DF109</strain>
    </source>
</reference>
<evidence type="ECO:0000256" key="3">
    <source>
        <dbReference type="ARBA" id="ARBA00022679"/>
    </source>
</evidence>
<dbReference type="InterPro" id="IPR029063">
    <property type="entry name" value="SAM-dependent_MTases_sf"/>
</dbReference>
<keyword evidence="6" id="KW-0238">DNA-binding</keyword>
<evidence type="ECO:0000256" key="1">
    <source>
        <dbReference type="ARBA" id="ARBA00010203"/>
    </source>
</evidence>
<dbReference type="Pfam" id="PF01555">
    <property type="entry name" value="N6_N4_Mtase"/>
    <property type="match status" value="1"/>
</dbReference>
<dbReference type="Gene3D" id="3.40.50.150">
    <property type="entry name" value="Vaccinia Virus protein VP39"/>
    <property type="match status" value="1"/>
</dbReference>
<keyword evidence="5" id="KW-0680">Restriction system</keyword>
<protein>
    <recommendedName>
        <fullName evidence="8">Methyltransferase</fullName>
        <ecNumber evidence="8">2.1.1.-</ecNumber>
    </recommendedName>
</protein>
<gene>
    <name evidence="10" type="ORF">J4051_03410</name>
</gene>
<accession>A0ABS3SNL5</accession>
<dbReference type="PRINTS" id="PR00508">
    <property type="entry name" value="S21N4MTFRASE"/>
</dbReference>
<comment type="caution">
    <text evidence="10">The sequence shown here is derived from an EMBL/GenBank/DDBJ whole genome shotgun (WGS) entry which is preliminary data.</text>
</comment>
<comment type="similarity">
    <text evidence="1">Belongs to the N(4)/N(6)-methyltransferase family. N(4) subfamily.</text>
</comment>
<comment type="catalytic activity">
    <reaction evidence="7">
        <text>a 2'-deoxycytidine in DNA + S-adenosyl-L-methionine = an N(4)-methyl-2'-deoxycytidine in DNA + S-adenosyl-L-homocysteine + H(+)</text>
        <dbReference type="Rhea" id="RHEA:16857"/>
        <dbReference type="Rhea" id="RHEA-COMP:11369"/>
        <dbReference type="Rhea" id="RHEA-COMP:13674"/>
        <dbReference type="ChEBI" id="CHEBI:15378"/>
        <dbReference type="ChEBI" id="CHEBI:57856"/>
        <dbReference type="ChEBI" id="CHEBI:59789"/>
        <dbReference type="ChEBI" id="CHEBI:85452"/>
        <dbReference type="ChEBI" id="CHEBI:137933"/>
        <dbReference type="EC" id="2.1.1.113"/>
    </reaction>
</comment>
<dbReference type="EC" id="2.1.1.-" evidence="8"/>
<evidence type="ECO:0000259" key="9">
    <source>
        <dbReference type="Pfam" id="PF01555"/>
    </source>
</evidence>
<evidence type="ECO:0000256" key="2">
    <source>
        <dbReference type="ARBA" id="ARBA00022603"/>
    </source>
</evidence>
<dbReference type="InterPro" id="IPR001091">
    <property type="entry name" value="RM_Methyltransferase"/>
</dbReference>
<keyword evidence="2" id="KW-0489">Methyltransferase</keyword>
<evidence type="ECO:0000256" key="4">
    <source>
        <dbReference type="ARBA" id="ARBA00022691"/>
    </source>
</evidence>
<evidence type="ECO:0000256" key="7">
    <source>
        <dbReference type="ARBA" id="ARBA00049120"/>
    </source>
</evidence>
<dbReference type="RefSeq" id="WP_208232449.1">
    <property type="nucleotide sequence ID" value="NZ_JAGEVG010000003.1"/>
</dbReference>
<sequence>MDIKTTTHKTIIGAAQNMHQIESNSIDLVVTSPPYPMIEMWDDIMALQNPKIATALTNKDPHLAFELMHLELDKIWKEVARVLKDGGFACINIGDATRTINSNFALYPNHARIISAFQKLEIPNLPNIIWRKQTNAPNKFMGSGMLPAGAYVTLEHEWVLIFRKGGKREFKTPDDKLRRQESSFFWEERNVWFSDLWDLKGTKQKIDNSKSRKRSAAYPFELPYRLINMYSLQNDVVLDPFLGTGTTALAAMASQRNSIGYEIDPKFSEIISENIQTTSIADLNMNIDNRINNHREFIINRQQDPKKKEIKHFNNNLNLPVITSQEKKIKFHYLKEIIKDGDQFRATYSEYCHSEVLISAPKKSKEKATLSDL</sequence>
<dbReference type="InterPro" id="IPR017985">
    <property type="entry name" value="MeTrfase_CN4_CS"/>
</dbReference>
<dbReference type="PROSITE" id="PS00093">
    <property type="entry name" value="N4_MTASE"/>
    <property type="match status" value="1"/>
</dbReference>
<keyword evidence="3" id="KW-0808">Transferase</keyword>
<dbReference type="EMBL" id="JAGEVG010000003">
    <property type="protein sequence ID" value="MBO3097301.1"/>
    <property type="molecule type" value="Genomic_DNA"/>
</dbReference>
<feature type="domain" description="DNA methylase N-4/N-6" evidence="9">
    <location>
        <begin position="26"/>
        <end position="272"/>
    </location>
</feature>
<proteinExistence type="inferred from homology"/>
<dbReference type="InterPro" id="IPR002941">
    <property type="entry name" value="DNA_methylase_N4/N6"/>
</dbReference>
<evidence type="ECO:0000256" key="5">
    <source>
        <dbReference type="ARBA" id="ARBA00022747"/>
    </source>
</evidence>
<evidence type="ECO:0000313" key="10">
    <source>
        <dbReference type="EMBL" id="MBO3097301.1"/>
    </source>
</evidence>
<name>A0ABS3SNL5_9FLAO</name>
<evidence type="ECO:0000256" key="8">
    <source>
        <dbReference type="RuleBase" id="RU362026"/>
    </source>
</evidence>
<dbReference type="SUPFAM" id="SSF53335">
    <property type="entry name" value="S-adenosyl-L-methionine-dependent methyltransferases"/>
    <property type="match status" value="1"/>
</dbReference>
<evidence type="ECO:0000313" key="11">
    <source>
        <dbReference type="Proteomes" id="UP000681315"/>
    </source>
</evidence>
<organism evidence="10 11">
    <name type="scientific">Gelidibacter pelagius</name>
    <dbReference type="NCBI Taxonomy" id="2819985"/>
    <lineage>
        <taxon>Bacteria</taxon>
        <taxon>Pseudomonadati</taxon>
        <taxon>Bacteroidota</taxon>
        <taxon>Flavobacteriia</taxon>
        <taxon>Flavobacteriales</taxon>
        <taxon>Flavobacteriaceae</taxon>
        <taxon>Gelidibacter</taxon>
    </lineage>
</organism>
<evidence type="ECO:0000256" key="6">
    <source>
        <dbReference type="ARBA" id="ARBA00023125"/>
    </source>
</evidence>
<keyword evidence="4" id="KW-0949">S-adenosyl-L-methionine</keyword>